<dbReference type="Pfam" id="PF00068">
    <property type="entry name" value="Phospholip_A2_1"/>
    <property type="match status" value="1"/>
</dbReference>
<feature type="binding site" evidence="6">
    <location>
        <position position="57"/>
    </location>
    <ligand>
        <name>Ca(2+)</name>
        <dbReference type="ChEBI" id="CHEBI:29108"/>
    </ligand>
</feature>
<dbReference type="CDD" id="cd00125">
    <property type="entry name" value="PLA2c"/>
    <property type="match status" value="1"/>
</dbReference>
<dbReference type="Gene3D" id="1.20.90.10">
    <property type="entry name" value="Phospholipase A2 domain"/>
    <property type="match status" value="1"/>
</dbReference>
<keyword evidence="4 7" id="KW-1015">Disulfide bond</keyword>
<gene>
    <name evidence="11" type="primary">Pr-1</name>
</gene>
<proteinExistence type="evidence at transcript level"/>
<accession>D5MRQ5</accession>
<feature type="binding site" evidence="6">
    <location>
        <position position="59"/>
    </location>
    <ligand>
        <name>Ca(2+)</name>
        <dbReference type="ChEBI" id="CHEBI:29108"/>
    </ligand>
</feature>
<evidence type="ECO:0000256" key="6">
    <source>
        <dbReference type="PIRSR" id="PIRSR601211-2"/>
    </source>
</evidence>
<feature type="active site" evidence="5">
    <location>
        <position position="126"/>
    </location>
</feature>
<dbReference type="PANTHER" id="PTHR11716">
    <property type="entry name" value="PHOSPHOLIPASE A2 FAMILY MEMBER"/>
    <property type="match status" value="1"/>
</dbReference>
<name>D5MRQ5_PSERS</name>
<comment type="similarity">
    <text evidence="8">Belongs to the phospholipase A2 family.</text>
</comment>
<dbReference type="InterPro" id="IPR001211">
    <property type="entry name" value="PLA2"/>
</dbReference>
<organism evidence="11">
    <name type="scientific">Pseudechis rossignolii</name>
    <name type="common">Papuan pigmy mulga snake</name>
    <name type="synonym">Pailsus rossignolii</name>
    <dbReference type="NCBI Taxonomy" id="1489342"/>
    <lineage>
        <taxon>Eukaryota</taxon>
        <taxon>Metazoa</taxon>
        <taxon>Chordata</taxon>
        <taxon>Craniata</taxon>
        <taxon>Vertebrata</taxon>
        <taxon>Euteleostomi</taxon>
        <taxon>Lepidosauria</taxon>
        <taxon>Squamata</taxon>
        <taxon>Bifurcata</taxon>
        <taxon>Unidentata</taxon>
        <taxon>Episquamata</taxon>
        <taxon>Toxicofera</taxon>
        <taxon>Serpentes</taxon>
        <taxon>Colubroidea</taxon>
        <taxon>Elapidae</taxon>
        <taxon>Hydrophiinae</taxon>
        <taxon>Pseudechis</taxon>
    </lineage>
</organism>
<feature type="disulfide bond" evidence="7">
    <location>
        <begin position="88"/>
        <end position="118"/>
    </location>
</feature>
<keyword evidence="6" id="KW-0479">Metal-binding</keyword>
<evidence type="ECO:0000256" key="5">
    <source>
        <dbReference type="PIRSR" id="PIRSR601211-1"/>
    </source>
</evidence>
<dbReference type="InterPro" id="IPR033112">
    <property type="entry name" value="PLA2_Asp_AS"/>
</dbReference>
<dbReference type="SUPFAM" id="SSF48619">
    <property type="entry name" value="Phospholipase A2, PLA2"/>
    <property type="match status" value="1"/>
</dbReference>
<dbReference type="PANTHER" id="PTHR11716:SF94">
    <property type="entry name" value="PHOSPHOLIPASE A2"/>
    <property type="match status" value="1"/>
</dbReference>
<feature type="active site" evidence="5">
    <location>
        <position position="75"/>
    </location>
</feature>
<feature type="binding site" evidence="6">
    <location>
        <position position="55"/>
    </location>
    <ligand>
        <name>Ca(2+)</name>
        <dbReference type="ChEBI" id="CHEBI:29108"/>
    </ligand>
</feature>
<dbReference type="PROSITE" id="PS00119">
    <property type="entry name" value="PA2_ASP"/>
    <property type="match status" value="1"/>
</dbReference>
<comment type="function">
    <text evidence="1">PLA2 catalyzes the calcium-dependent hydrolysis of the 2-acyl groups in 3-sn-phosphoglycerides.</text>
</comment>
<dbReference type="GO" id="GO:0047498">
    <property type="term" value="F:calcium-dependent phospholipase A2 activity"/>
    <property type="evidence" value="ECO:0007669"/>
    <property type="project" value="TreeGrafter"/>
</dbReference>
<feature type="disulfide bond" evidence="7">
    <location>
        <begin position="71"/>
        <end position="132"/>
    </location>
</feature>
<dbReference type="GO" id="GO:0005509">
    <property type="term" value="F:calcium ion binding"/>
    <property type="evidence" value="ECO:0007669"/>
    <property type="project" value="InterPro"/>
</dbReference>
<dbReference type="InterPro" id="IPR036444">
    <property type="entry name" value="PLipase_A2_dom_sf"/>
</dbReference>
<evidence type="ECO:0000256" key="8">
    <source>
        <dbReference type="RuleBase" id="RU003654"/>
    </source>
</evidence>
<feature type="domain" description="Phospholipase A2-like central" evidence="10">
    <location>
        <begin position="28"/>
        <end position="152"/>
    </location>
</feature>
<evidence type="ECO:0000259" key="10">
    <source>
        <dbReference type="SMART" id="SM00085"/>
    </source>
</evidence>
<dbReference type="InterPro" id="IPR033113">
    <property type="entry name" value="PLA2_histidine"/>
</dbReference>
<comment type="cofactor">
    <cofactor evidence="6">
        <name>Ca(2+)</name>
        <dbReference type="ChEBI" id="CHEBI:29108"/>
    </cofactor>
    <text evidence="6">Binds 1 Ca(2+) ion per subunit.</text>
</comment>
<dbReference type="PROSITE" id="PS00118">
    <property type="entry name" value="PA2_HIS"/>
    <property type="match status" value="1"/>
</dbReference>
<evidence type="ECO:0000256" key="7">
    <source>
        <dbReference type="PIRSR" id="PIRSR601211-3"/>
    </source>
</evidence>
<dbReference type="SMART" id="SM00085">
    <property type="entry name" value="PA2c"/>
    <property type="match status" value="1"/>
</dbReference>
<dbReference type="AlphaFoldDB" id="D5MRQ5"/>
<dbReference type="EMBL" id="AB531117">
    <property type="protein sequence ID" value="BAJ07178.1"/>
    <property type="molecule type" value="mRNA"/>
</dbReference>
<feature type="disulfide bond" evidence="7">
    <location>
        <begin position="56"/>
        <end position="72"/>
    </location>
</feature>
<dbReference type="GO" id="GO:0006633">
    <property type="term" value="P:fatty acid biosynthetic process"/>
    <property type="evidence" value="ECO:0007669"/>
    <property type="project" value="TreeGrafter"/>
</dbReference>
<feature type="binding site" evidence="6">
    <location>
        <position position="76"/>
    </location>
    <ligand>
        <name>Ca(2+)</name>
        <dbReference type="ChEBI" id="CHEBI:29108"/>
    </ligand>
</feature>
<dbReference type="GO" id="GO:0050482">
    <property type="term" value="P:arachidonate secretion"/>
    <property type="evidence" value="ECO:0007669"/>
    <property type="project" value="InterPro"/>
</dbReference>
<protein>
    <submittedName>
        <fullName evidence="11">Phospholipase A2 enzyme</fullName>
    </submittedName>
</protein>
<comment type="subcellular location">
    <subcellularLocation>
        <location evidence="2 9">Secreted</location>
    </subcellularLocation>
</comment>
<dbReference type="GO" id="GO:0005543">
    <property type="term" value="F:phospholipid binding"/>
    <property type="evidence" value="ECO:0007669"/>
    <property type="project" value="TreeGrafter"/>
</dbReference>
<dbReference type="GO" id="GO:0005102">
    <property type="term" value="F:signaling receptor binding"/>
    <property type="evidence" value="ECO:0007669"/>
    <property type="project" value="TreeGrafter"/>
</dbReference>
<evidence type="ECO:0000313" key="11">
    <source>
        <dbReference type="EMBL" id="BAJ07178.1"/>
    </source>
</evidence>
<dbReference type="GO" id="GO:0048146">
    <property type="term" value="P:positive regulation of fibroblast proliferation"/>
    <property type="evidence" value="ECO:0007669"/>
    <property type="project" value="TreeGrafter"/>
</dbReference>
<dbReference type="InterPro" id="IPR016090">
    <property type="entry name" value="PLA2-like_dom"/>
</dbReference>
<dbReference type="FunFam" id="1.20.90.10:FF:000007">
    <property type="entry name" value="Acidic phospholipase A2"/>
    <property type="match status" value="1"/>
</dbReference>
<keyword evidence="6" id="KW-0106">Calcium</keyword>
<dbReference type="GO" id="GO:0005576">
    <property type="term" value="C:extracellular region"/>
    <property type="evidence" value="ECO:0007669"/>
    <property type="project" value="UniProtKB-SubCell"/>
</dbReference>
<feature type="disulfide bond" evidence="7">
    <location>
        <begin position="111"/>
        <end position="123"/>
    </location>
</feature>
<keyword evidence="9" id="KW-0732">Signal</keyword>
<sequence length="152" mass="16510">MSPAHLLVLLAVCVSLSGAASIPPQPLNLYQFKEMIECANKGTISGLAYAGYGCYCGNGGRGTPVDELDRCCKAHDDCYGEAEKLPACNYVMSGPCYNTYSYDCVEHQLTCKGDNDECKAFICNCDRAAAKCFAKAPYNNANWNIDTKTRCQ</sequence>
<dbReference type="PRINTS" id="PR00389">
    <property type="entry name" value="PHPHLIPASEA2"/>
</dbReference>
<dbReference type="GO" id="GO:0016042">
    <property type="term" value="P:lipid catabolic process"/>
    <property type="evidence" value="ECO:0007669"/>
    <property type="project" value="InterPro"/>
</dbReference>
<feature type="disulfide bond" evidence="7">
    <location>
        <begin position="78"/>
        <end position="125"/>
    </location>
</feature>
<evidence type="ECO:0000256" key="3">
    <source>
        <dbReference type="ARBA" id="ARBA00022525"/>
    </source>
</evidence>
<evidence type="ECO:0000256" key="4">
    <source>
        <dbReference type="ARBA" id="ARBA00023157"/>
    </source>
</evidence>
<feature type="chain" id="PRO_5001390401" evidence="9">
    <location>
        <begin position="20"/>
        <end position="152"/>
    </location>
</feature>
<keyword evidence="3 9" id="KW-0964">Secreted</keyword>
<feature type="signal peptide" evidence="9">
    <location>
        <begin position="1"/>
        <end position="19"/>
    </location>
</feature>
<evidence type="ECO:0000256" key="1">
    <source>
        <dbReference type="ARBA" id="ARBA00002163"/>
    </source>
</evidence>
<dbReference type="GO" id="GO:0006644">
    <property type="term" value="P:phospholipid metabolic process"/>
    <property type="evidence" value="ECO:0007669"/>
    <property type="project" value="InterPro"/>
</dbReference>
<reference evidence="11" key="1">
    <citation type="journal article" date="2010" name="Toxicon">
        <title>Regional divergence of phospholipase A(2)-like protein cDNAs between New Guinean and Australian Pseudechis australis.</title>
        <authorList>
            <person name="Inagaki H."/>
            <person name="Yamauchi Y."/>
            <person name="Toriba M."/>
            <person name="Kubo T."/>
        </authorList>
    </citation>
    <scope>NUCLEOTIDE SEQUENCE</scope>
</reference>
<evidence type="ECO:0000256" key="9">
    <source>
        <dbReference type="RuleBase" id="RU361236"/>
    </source>
</evidence>
<evidence type="ECO:0000256" key="2">
    <source>
        <dbReference type="ARBA" id="ARBA00004613"/>
    </source>
</evidence>